<dbReference type="Pfam" id="PF10604">
    <property type="entry name" value="Polyketide_cyc2"/>
    <property type="match status" value="1"/>
</dbReference>
<dbReference type="PANTHER" id="PTHR33789:SF11">
    <property type="entry name" value="OS05G0202300 PROTEIN"/>
    <property type="match status" value="1"/>
</dbReference>
<gene>
    <name evidence="1" type="ORF">FRX31_012089</name>
</gene>
<protein>
    <submittedName>
        <fullName evidence="1">Lachrymatory-factor synthase</fullName>
    </submittedName>
</protein>
<dbReference type="AlphaFoldDB" id="A0A7J6WMY6"/>
<dbReference type="Gene3D" id="3.30.530.20">
    <property type="match status" value="1"/>
</dbReference>
<accession>A0A7J6WMY6</accession>
<evidence type="ECO:0000313" key="1">
    <source>
        <dbReference type="EMBL" id="KAF5198323.1"/>
    </source>
</evidence>
<dbReference type="EMBL" id="JABWDY010013392">
    <property type="protein sequence ID" value="KAF5198323.1"/>
    <property type="molecule type" value="Genomic_DNA"/>
</dbReference>
<dbReference type="Proteomes" id="UP000554482">
    <property type="component" value="Unassembled WGS sequence"/>
</dbReference>
<proteinExistence type="predicted"/>
<dbReference type="InterPro" id="IPR053249">
    <property type="entry name" value="LFS"/>
</dbReference>
<sequence length="162" mass="18263">MDHDQKTKWECHASVELVPGADQVWPFIADFFGIHKLLPTLDICYQVEGIVGEPGCVRYCARYTGVSDNEAVKWATEKLLSIDNAQRSLSYKIIANNLGYESYMATMKVVPRGSSNKDGCTIEWSFVVEPVEGRTKEDMASHQDYILKTIAKSIEEAHQDDQ</sequence>
<dbReference type="CDD" id="cd07821">
    <property type="entry name" value="PYR_PYL_RCAR_like"/>
    <property type="match status" value="1"/>
</dbReference>
<evidence type="ECO:0000313" key="2">
    <source>
        <dbReference type="Proteomes" id="UP000554482"/>
    </source>
</evidence>
<dbReference type="InterPro" id="IPR023393">
    <property type="entry name" value="START-like_dom_sf"/>
</dbReference>
<dbReference type="PANTHER" id="PTHR33789">
    <property type="entry name" value="LACHRYMATORY-FACTOR SYNTHASE"/>
    <property type="match status" value="1"/>
</dbReference>
<dbReference type="SUPFAM" id="SSF55961">
    <property type="entry name" value="Bet v1-like"/>
    <property type="match status" value="1"/>
</dbReference>
<keyword evidence="2" id="KW-1185">Reference proteome</keyword>
<dbReference type="InterPro" id="IPR019587">
    <property type="entry name" value="Polyketide_cyclase/dehydratase"/>
</dbReference>
<name>A0A7J6WMY6_THATH</name>
<organism evidence="1 2">
    <name type="scientific">Thalictrum thalictroides</name>
    <name type="common">Rue-anemone</name>
    <name type="synonym">Anemone thalictroides</name>
    <dbReference type="NCBI Taxonomy" id="46969"/>
    <lineage>
        <taxon>Eukaryota</taxon>
        <taxon>Viridiplantae</taxon>
        <taxon>Streptophyta</taxon>
        <taxon>Embryophyta</taxon>
        <taxon>Tracheophyta</taxon>
        <taxon>Spermatophyta</taxon>
        <taxon>Magnoliopsida</taxon>
        <taxon>Ranunculales</taxon>
        <taxon>Ranunculaceae</taxon>
        <taxon>Thalictroideae</taxon>
        <taxon>Thalictrum</taxon>
    </lineage>
</organism>
<dbReference type="OrthoDB" id="1592664at2759"/>
<comment type="caution">
    <text evidence="1">The sequence shown here is derived from an EMBL/GenBank/DDBJ whole genome shotgun (WGS) entry which is preliminary data.</text>
</comment>
<reference evidence="1 2" key="1">
    <citation type="submission" date="2020-06" db="EMBL/GenBank/DDBJ databases">
        <title>Transcriptomic and genomic resources for Thalictrum thalictroides and T. hernandezii: Facilitating candidate gene discovery in an emerging model plant lineage.</title>
        <authorList>
            <person name="Arias T."/>
            <person name="Riano-Pachon D.M."/>
            <person name="Di Stilio V.S."/>
        </authorList>
    </citation>
    <scope>NUCLEOTIDE SEQUENCE [LARGE SCALE GENOMIC DNA]</scope>
    <source>
        <strain evidence="2">cv. WT478/WT964</strain>
        <tissue evidence="1">Leaves</tissue>
    </source>
</reference>